<evidence type="ECO:0000256" key="7">
    <source>
        <dbReference type="ARBA" id="ARBA00022729"/>
    </source>
</evidence>
<keyword evidence="9" id="KW-0106">Calcium</keyword>
<evidence type="ECO:0000256" key="16">
    <source>
        <dbReference type="SAM" id="SignalP"/>
    </source>
</evidence>
<evidence type="ECO:0000256" key="1">
    <source>
        <dbReference type="ARBA" id="ARBA00004115"/>
    </source>
</evidence>
<feature type="signal peptide" evidence="16">
    <location>
        <begin position="1"/>
        <end position="22"/>
    </location>
</feature>
<evidence type="ECO:0000256" key="5">
    <source>
        <dbReference type="ARBA" id="ARBA00022568"/>
    </source>
</evidence>
<keyword evidence="4" id="KW-0813">Transport</keyword>
<feature type="compositionally biased region" description="Low complexity" evidence="14">
    <location>
        <begin position="341"/>
        <end position="356"/>
    </location>
</feature>
<evidence type="ECO:0000256" key="15">
    <source>
        <dbReference type="SAM" id="Phobius"/>
    </source>
</evidence>
<feature type="transmembrane region" description="Helical" evidence="15">
    <location>
        <begin position="165"/>
        <end position="186"/>
    </location>
</feature>
<keyword evidence="12 15" id="KW-0472">Membrane</keyword>
<proteinExistence type="inferred from homology"/>
<feature type="compositionally biased region" description="Polar residues" evidence="14">
    <location>
        <begin position="295"/>
        <end position="307"/>
    </location>
</feature>
<keyword evidence="8" id="KW-0256">Endoplasmic reticulum</keyword>
<evidence type="ECO:0000313" key="18">
    <source>
        <dbReference type="Proteomes" id="UP001296104"/>
    </source>
</evidence>
<dbReference type="Pfam" id="PF06682">
    <property type="entry name" value="SARAF"/>
    <property type="match status" value="1"/>
</dbReference>
<evidence type="ECO:0000256" key="11">
    <source>
        <dbReference type="ARBA" id="ARBA00023065"/>
    </source>
</evidence>
<evidence type="ECO:0000256" key="4">
    <source>
        <dbReference type="ARBA" id="ARBA00022448"/>
    </source>
</evidence>
<evidence type="ECO:0000256" key="12">
    <source>
        <dbReference type="ARBA" id="ARBA00023136"/>
    </source>
</evidence>
<dbReference type="Proteomes" id="UP001296104">
    <property type="component" value="Unassembled WGS sequence"/>
</dbReference>
<keyword evidence="11" id="KW-0406">Ion transport</keyword>
<evidence type="ECO:0000256" key="8">
    <source>
        <dbReference type="ARBA" id="ARBA00022824"/>
    </source>
</evidence>
<protein>
    <recommendedName>
        <fullName evidence="3">Store-operated calcium entry-associated regulatory factor</fullName>
    </recommendedName>
    <alternativeName>
        <fullName evidence="13">Transmembrane protein 66</fullName>
    </alternativeName>
</protein>
<dbReference type="GO" id="GO:0005789">
    <property type="term" value="C:endoplasmic reticulum membrane"/>
    <property type="evidence" value="ECO:0007669"/>
    <property type="project" value="UniProtKB-SubCell"/>
</dbReference>
<feature type="chain" id="PRO_5042580721" description="Store-operated calcium entry-associated regulatory factor" evidence="16">
    <location>
        <begin position="23"/>
        <end position="365"/>
    </location>
</feature>
<organism evidence="17 18">
    <name type="scientific">Lecanosticta acicola</name>
    <dbReference type="NCBI Taxonomy" id="111012"/>
    <lineage>
        <taxon>Eukaryota</taxon>
        <taxon>Fungi</taxon>
        <taxon>Dikarya</taxon>
        <taxon>Ascomycota</taxon>
        <taxon>Pezizomycotina</taxon>
        <taxon>Dothideomycetes</taxon>
        <taxon>Dothideomycetidae</taxon>
        <taxon>Mycosphaerellales</taxon>
        <taxon>Mycosphaerellaceae</taxon>
        <taxon>Lecanosticta</taxon>
    </lineage>
</organism>
<evidence type="ECO:0000256" key="3">
    <source>
        <dbReference type="ARBA" id="ARBA00016584"/>
    </source>
</evidence>
<evidence type="ECO:0000256" key="6">
    <source>
        <dbReference type="ARBA" id="ARBA00022692"/>
    </source>
</evidence>
<evidence type="ECO:0000256" key="9">
    <source>
        <dbReference type="ARBA" id="ARBA00022837"/>
    </source>
</evidence>
<dbReference type="GO" id="GO:0006816">
    <property type="term" value="P:calcium ion transport"/>
    <property type="evidence" value="ECO:0007669"/>
    <property type="project" value="UniProtKB-KW"/>
</dbReference>
<feature type="region of interest" description="Disordered" evidence="14">
    <location>
        <begin position="194"/>
        <end position="265"/>
    </location>
</feature>
<gene>
    <name evidence="17" type="ORF">LECACI_7A009989</name>
</gene>
<dbReference type="EMBL" id="CAVMBE010000140">
    <property type="protein sequence ID" value="CAK4034831.1"/>
    <property type="molecule type" value="Genomic_DNA"/>
</dbReference>
<feature type="compositionally biased region" description="Low complexity" evidence="14">
    <location>
        <begin position="236"/>
        <end position="258"/>
    </location>
</feature>
<sequence>MKCLTSLIPPLLLASAPSSVLARKKDEAVLLSNVKSLTLRDGHQTSSRRVDPLPQLNCVGGDGCQFYKVDVMRCTNSGSQYDSEDIAWTCKANLPPEFKLGSTDVICEGYDNANDPYILKGSCGVEYRLMLTELGEQTYRDHVDHKAWRRPSSSDSKETEGSDKLASALFWLVFVVIVLVILYSIFNPDRNHARDSGDGLRRGYRPGGGGGGGNDDDNDDPPPPYTPRADPRPKKSSNSWYSSRSSNTRSSSSRQQSQGWRPGFWTGTATGAAAGYAAGAYANRDHQRNADAQPGRSSWFGTTNTSPPGGRTAGLNHGGSSYYGGGSSGGGSRWGGGGGASSSNSPPEPSNSRSESTGFGGTRRR</sequence>
<feature type="region of interest" description="Disordered" evidence="14">
    <location>
        <begin position="285"/>
        <end position="365"/>
    </location>
</feature>
<dbReference type="PANTHER" id="PTHR15929">
    <property type="entry name" value="STORE-OPERATED CALCIUM ENTRY-ASSOCIATED REGULATORY FACTOR"/>
    <property type="match status" value="1"/>
</dbReference>
<dbReference type="GO" id="GO:2001256">
    <property type="term" value="P:regulation of store-operated calcium entry"/>
    <property type="evidence" value="ECO:0007669"/>
    <property type="project" value="InterPro"/>
</dbReference>
<evidence type="ECO:0000256" key="2">
    <source>
        <dbReference type="ARBA" id="ARBA00006833"/>
    </source>
</evidence>
<comment type="subcellular location">
    <subcellularLocation>
        <location evidence="1">Endoplasmic reticulum membrane</location>
        <topology evidence="1">Single-pass type I membrane protein</topology>
    </subcellularLocation>
</comment>
<evidence type="ECO:0000256" key="10">
    <source>
        <dbReference type="ARBA" id="ARBA00022989"/>
    </source>
</evidence>
<comment type="caution">
    <text evidence="17">The sequence shown here is derived from an EMBL/GenBank/DDBJ whole genome shotgun (WGS) entry which is preliminary data.</text>
</comment>
<evidence type="ECO:0000256" key="14">
    <source>
        <dbReference type="SAM" id="MobiDB-lite"/>
    </source>
</evidence>
<name>A0AAI8Z9C2_9PEZI</name>
<evidence type="ECO:0000313" key="17">
    <source>
        <dbReference type="EMBL" id="CAK4034831.1"/>
    </source>
</evidence>
<keyword evidence="10 15" id="KW-1133">Transmembrane helix</keyword>
<keyword evidence="18" id="KW-1185">Reference proteome</keyword>
<keyword evidence="6 15" id="KW-0812">Transmembrane</keyword>
<reference evidence="17" key="1">
    <citation type="submission" date="2023-11" db="EMBL/GenBank/DDBJ databases">
        <authorList>
            <person name="Alioto T."/>
            <person name="Alioto T."/>
            <person name="Gomez Garrido J."/>
        </authorList>
    </citation>
    <scope>NUCLEOTIDE SEQUENCE</scope>
</reference>
<evidence type="ECO:0000256" key="13">
    <source>
        <dbReference type="ARBA" id="ARBA00031116"/>
    </source>
</evidence>
<feature type="compositionally biased region" description="Gly residues" evidence="14">
    <location>
        <begin position="321"/>
        <end position="340"/>
    </location>
</feature>
<dbReference type="InterPro" id="IPR009567">
    <property type="entry name" value="SARAF"/>
</dbReference>
<keyword evidence="5" id="KW-0109">Calcium transport</keyword>
<comment type="similarity">
    <text evidence="2">Belongs to the SARAF family.</text>
</comment>
<dbReference type="AlphaFoldDB" id="A0AAI8Z9C2"/>
<accession>A0AAI8Z9C2</accession>
<dbReference type="PANTHER" id="PTHR15929:SF0">
    <property type="entry name" value="STORE-OPERATED CALCIUM ENTRY-ASSOCIATED REGULATORY FACTOR"/>
    <property type="match status" value="1"/>
</dbReference>
<keyword evidence="7 16" id="KW-0732">Signal</keyword>